<dbReference type="Proteomes" id="UP001479436">
    <property type="component" value="Unassembled WGS sequence"/>
</dbReference>
<dbReference type="EC" id="3.5.1.98" evidence="1"/>
<keyword evidence="2" id="KW-1185">Reference proteome</keyword>
<dbReference type="InterPro" id="IPR037138">
    <property type="entry name" value="His_deacetylse_dom_sf"/>
</dbReference>
<gene>
    <name evidence="1" type="primary">HDAC8_1</name>
    <name evidence="1" type="ORF">K7432_010531</name>
</gene>
<dbReference type="GO" id="GO:0141221">
    <property type="term" value="F:histone deacetylase activity, hydrolytic mechanism"/>
    <property type="evidence" value="ECO:0007669"/>
    <property type="project" value="UniProtKB-EC"/>
</dbReference>
<accession>A0ABR2WNJ5</accession>
<dbReference type="SUPFAM" id="SSF52768">
    <property type="entry name" value="Arginase/deacetylase"/>
    <property type="match status" value="1"/>
</dbReference>
<proteinExistence type="predicted"/>
<comment type="caution">
    <text evidence="1">The sequence shown here is derived from an EMBL/GenBank/DDBJ whole genome shotgun (WGS) entry which is preliminary data.</text>
</comment>
<keyword evidence="1" id="KW-0378">Hydrolase</keyword>
<dbReference type="InterPro" id="IPR023696">
    <property type="entry name" value="Ureohydrolase_dom_sf"/>
</dbReference>
<dbReference type="EMBL" id="JASJQH010000732">
    <property type="protein sequence ID" value="KAK9763100.1"/>
    <property type="molecule type" value="Genomic_DNA"/>
</dbReference>
<protein>
    <submittedName>
        <fullName evidence="1">Histone deacetylase 8</fullName>
        <ecNumber evidence="1">3.5.1.98</ecNumber>
    </submittedName>
</protein>
<evidence type="ECO:0000313" key="2">
    <source>
        <dbReference type="Proteomes" id="UP001479436"/>
    </source>
</evidence>
<sequence>MTGFENSEDIEDDIRNLKKAKVEHKTDELLEEKSKKVGYVFSPGYVKLANQLPSNLNRAGLVHSLVAAYKLMPYMKIIPPKSATPSDLKKFHSPDYIGNLLSYAFYS</sequence>
<dbReference type="Gene3D" id="3.40.800.20">
    <property type="entry name" value="Histone deacetylase domain"/>
    <property type="match status" value="1"/>
</dbReference>
<reference evidence="1 2" key="1">
    <citation type="submission" date="2023-04" db="EMBL/GenBank/DDBJ databases">
        <title>Genome of Basidiobolus ranarum AG-B5.</title>
        <authorList>
            <person name="Stajich J.E."/>
            <person name="Carter-House D."/>
            <person name="Gryganskyi A."/>
        </authorList>
    </citation>
    <scope>NUCLEOTIDE SEQUENCE [LARGE SCALE GENOMIC DNA]</scope>
    <source>
        <strain evidence="1 2">AG-B5</strain>
    </source>
</reference>
<organism evidence="1 2">
    <name type="scientific">Basidiobolus ranarum</name>
    <dbReference type="NCBI Taxonomy" id="34480"/>
    <lineage>
        <taxon>Eukaryota</taxon>
        <taxon>Fungi</taxon>
        <taxon>Fungi incertae sedis</taxon>
        <taxon>Zoopagomycota</taxon>
        <taxon>Entomophthoromycotina</taxon>
        <taxon>Basidiobolomycetes</taxon>
        <taxon>Basidiobolales</taxon>
        <taxon>Basidiobolaceae</taxon>
        <taxon>Basidiobolus</taxon>
    </lineage>
</organism>
<evidence type="ECO:0000313" key="1">
    <source>
        <dbReference type="EMBL" id="KAK9763100.1"/>
    </source>
</evidence>
<name>A0ABR2WNJ5_9FUNG</name>